<dbReference type="EMBL" id="CAJNOJ010000124">
    <property type="protein sequence ID" value="CAF1159095.1"/>
    <property type="molecule type" value="Genomic_DNA"/>
</dbReference>
<gene>
    <name evidence="3" type="ORF">EDS130_LOCUS23040</name>
    <name evidence="4" type="ORF">XAT740_LOCUS44693</name>
</gene>
<accession>A0A815YLC2</accession>
<dbReference type="Proteomes" id="UP000663852">
    <property type="component" value="Unassembled WGS sequence"/>
</dbReference>
<dbReference type="OrthoDB" id="9973267at2759"/>
<evidence type="ECO:0000313" key="3">
    <source>
        <dbReference type="EMBL" id="CAF1159095.1"/>
    </source>
</evidence>
<dbReference type="EMBL" id="CAJNOR010005705">
    <property type="protein sequence ID" value="CAF1573275.1"/>
    <property type="molecule type" value="Genomic_DNA"/>
</dbReference>
<sequence length="217" mass="25132">MGSRSSKKPFSEWDLVRFSDVTGVPLSTVEKIHEEFATTTGNDNKMDKREFRHLYKKMFINTQASSLPSALPPMFSENELNRLSDYVFETYDFDGTGLLSFEEFAEAYLMLSHHVGISPNGISFLDRFNYVLDQNNSPSDFISREQAERIFNRLNKYNHWITSKTNPSDDSWTPSTANWESHWGKLDDGSNRVLKEKFVDYITASNDYKHHFDPATI</sequence>
<feature type="domain" description="EF-hand" evidence="2">
    <location>
        <begin position="79"/>
        <end position="114"/>
    </location>
</feature>
<dbReference type="PROSITE" id="PS50222">
    <property type="entry name" value="EF_HAND_2"/>
    <property type="match status" value="1"/>
</dbReference>
<dbReference type="SUPFAM" id="SSF47473">
    <property type="entry name" value="EF-hand"/>
    <property type="match status" value="1"/>
</dbReference>
<evidence type="ECO:0000256" key="1">
    <source>
        <dbReference type="ARBA" id="ARBA00022837"/>
    </source>
</evidence>
<dbReference type="AlphaFoldDB" id="A0A815YLC2"/>
<dbReference type="PROSITE" id="PS00018">
    <property type="entry name" value="EF_HAND_1"/>
    <property type="match status" value="1"/>
</dbReference>
<dbReference type="InterPro" id="IPR011992">
    <property type="entry name" value="EF-hand-dom_pair"/>
</dbReference>
<evidence type="ECO:0000313" key="5">
    <source>
        <dbReference type="Proteomes" id="UP000663828"/>
    </source>
</evidence>
<protein>
    <recommendedName>
        <fullName evidence="2">EF-hand domain-containing protein</fullName>
    </recommendedName>
</protein>
<dbReference type="InterPro" id="IPR018247">
    <property type="entry name" value="EF_Hand_1_Ca_BS"/>
</dbReference>
<evidence type="ECO:0000259" key="2">
    <source>
        <dbReference type="PROSITE" id="PS50222"/>
    </source>
</evidence>
<dbReference type="Proteomes" id="UP000663828">
    <property type="component" value="Unassembled WGS sequence"/>
</dbReference>
<keyword evidence="5" id="KW-1185">Reference proteome</keyword>
<keyword evidence="1" id="KW-0106">Calcium</keyword>
<dbReference type="InterPro" id="IPR002048">
    <property type="entry name" value="EF_hand_dom"/>
</dbReference>
<dbReference type="Gene3D" id="1.10.238.10">
    <property type="entry name" value="EF-hand"/>
    <property type="match status" value="1"/>
</dbReference>
<dbReference type="GO" id="GO:0005509">
    <property type="term" value="F:calcium ion binding"/>
    <property type="evidence" value="ECO:0007669"/>
    <property type="project" value="InterPro"/>
</dbReference>
<name>A0A815YLC2_ADIRI</name>
<organism evidence="4 5">
    <name type="scientific">Adineta ricciae</name>
    <name type="common">Rotifer</name>
    <dbReference type="NCBI Taxonomy" id="249248"/>
    <lineage>
        <taxon>Eukaryota</taxon>
        <taxon>Metazoa</taxon>
        <taxon>Spiralia</taxon>
        <taxon>Gnathifera</taxon>
        <taxon>Rotifera</taxon>
        <taxon>Eurotatoria</taxon>
        <taxon>Bdelloidea</taxon>
        <taxon>Adinetida</taxon>
        <taxon>Adinetidae</taxon>
        <taxon>Adineta</taxon>
    </lineage>
</organism>
<proteinExistence type="predicted"/>
<comment type="caution">
    <text evidence="4">The sequence shown here is derived from an EMBL/GenBank/DDBJ whole genome shotgun (WGS) entry which is preliminary data.</text>
</comment>
<evidence type="ECO:0000313" key="4">
    <source>
        <dbReference type="EMBL" id="CAF1573275.1"/>
    </source>
</evidence>
<reference evidence="4" key="1">
    <citation type="submission" date="2021-02" db="EMBL/GenBank/DDBJ databases">
        <authorList>
            <person name="Nowell W R."/>
        </authorList>
    </citation>
    <scope>NUCLEOTIDE SEQUENCE</scope>
</reference>